<sequence>MDLTRVAASEDPPHLESDDAATKIEPDNGPASAVTTATVVPMQTSLPQPSALPSSFTLFCKLPFELRRMIWLDALPSPRHYKLLELSRAHYLPQLAASTPISFYFSATNDICLLEELVLYHFAEAAELTQQTFRDSIRVVALDPLELYVSPVEQCQLQWILRGMAESIVSSIAKYTNLQRLVLLRGPRHEKEMATLMRELTSDEARQGLDRIPLALKDVARITVLPYEYKNWRKALSARKKVILAYAA</sequence>
<protein>
    <recommendedName>
        <fullName evidence="2">2EXR domain-containing protein</fullName>
    </recommendedName>
</protein>
<evidence type="ECO:0000313" key="4">
    <source>
        <dbReference type="Proteomes" id="UP000235672"/>
    </source>
</evidence>
<dbReference type="Pfam" id="PF20150">
    <property type="entry name" value="2EXR"/>
    <property type="match status" value="1"/>
</dbReference>
<evidence type="ECO:0000313" key="3">
    <source>
        <dbReference type="EMBL" id="PMD25901.1"/>
    </source>
</evidence>
<dbReference type="OrthoDB" id="3562704at2759"/>
<dbReference type="Proteomes" id="UP000235672">
    <property type="component" value="Unassembled WGS sequence"/>
</dbReference>
<dbReference type="InterPro" id="IPR045518">
    <property type="entry name" value="2EXR"/>
</dbReference>
<feature type="region of interest" description="Disordered" evidence="1">
    <location>
        <begin position="1"/>
        <end position="30"/>
    </location>
</feature>
<feature type="domain" description="2EXR" evidence="2">
    <location>
        <begin position="56"/>
        <end position="87"/>
    </location>
</feature>
<gene>
    <name evidence="3" type="ORF">NA56DRAFT_655308</name>
</gene>
<name>A0A2J6QI12_9HELO</name>
<proteinExistence type="predicted"/>
<evidence type="ECO:0000259" key="2">
    <source>
        <dbReference type="Pfam" id="PF20150"/>
    </source>
</evidence>
<organism evidence="3 4">
    <name type="scientific">Hyaloscypha hepaticicola</name>
    <dbReference type="NCBI Taxonomy" id="2082293"/>
    <lineage>
        <taxon>Eukaryota</taxon>
        <taxon>Fungi</taxon>
        <taxon>Dikarya</taxon>
        <taxon>Ascomycota</taxon>
        <taxon>Pezizomycotina</taxon>
        <taxon>Leotiomycetes</taxon>
        <taxon>Helotiales</taxon>
        <taxon>Hyaloscyphaceae</taxon>
        <taxon>Hyaloscypha</taxon>
    </lineage>
</organism>
<accession>A0A2J6QI12</accession>
<feature type="compositionally biased region" description="Basic and acidic residues" evidence="1">
    <location>
        <begin position="11"/>
        <end position="26"/>
    </location>
</feature>
<dbReference type="EMBL" id="KZ613469">
    <property type="protein sequence ID" value="PMD25901.1"/>
    <property type="molecule type" value="Genomic_DNA"/>
</dbReference>
<reference evidence="3 4" key="1">
    <citation type="submission" date="2016-05" db="EMBL/GenBank/DDBJ databases">
        <title>A degradative enzymes factory behind the ericoid mycorrhizal symbiosis.</title>
        <authorList>
            <consortium name="DOE Joint Genome Institute"/>
            <person name="Martino E."/>
            <person name="Morin E."/>
            <person name="Grelet G."/>
            <person name="Kuo A."/>
            <person name="Kohler A."/>
            <person name="Daghino S."/>
            <person name="Barry K."/>
            <person name="Choi C."/>
            <person name="Cichocki N."/>
            <person name="Clum A."/>
            <person name="Copeland A."/>
            <person name="Hainaut M."/>
            <person name="Haridas S."/>
            <person name="Labutti K."/>
            <person name="Lindquist E."/>
            <person name="Lipzen A."/>
            <person name="Khouja H.-R."/>
            <person name="Murat C."/>
            <person name="Ohm R."/>
            <person name="Olson A."/>
            <person name="Spatafora J."/>
            <person name="Veneault-Fourrey C."/>
            <person name="Henrissat B."/>
            <person name="Grigoriev I."/>
            <person name="Martin F."/>
            <person name="Perotto S."/>
        </authorList>
    </citation>
    <scope>NUCLEOTIDE SEQUENCE [LARGE SCALE GENOMIC DNA]</scope>
    <source>
        <strain evidence="3 4">UAMH 7357</strain>
    </source>
</reference>
<evidence type="ECO:0000256" key="1">
    <source>
        <dbReference type="SAM" id="MobiDB-lite"/>
    </source>
</evidence>
<keyword evidence="4" id="KW-1185">Reference proteome</keyword>
<dbReference type="AlphaFoldDB" id="A0A2J6QI12"/>